<gene>
    <name evidence="2" type="ORF">K457DRAFT_130628</name>
</gene>
<proteinExistence type="predicted"/>
<evidence type="ECO:0000313" key="2">
    <source>
        <dbReference type="EMBL" id="OAQ23262.1"/>
    </source>
</evidence>
<dbReference type="AlphaFoldDB" id="A0A197JDP9"/>
<evidence type="ECO:0000313" key="3">
    <source>
        <dbReference type="Proteomes" id="UP000078512"/>
    </source>
</evidence>
<reference evidence="2 3" key="1">
    <citation type="submission" date="2016-05" db="EMBL/GenBank/DDBJ databases">
        <title>Genome sequencing reveals origins of a unique bacterial endosymbiosis in the earliest lineages of terrestrial Fungi.</title>
        <authorList>
            <consortium name="DOE Joint Genome Institute"/>
            <person name="Uehling J."/>
            <person name="Gryganskyi A."/>
            <person name="Hameed K."/>
            <person name="Tschaplinski T."/>
            <person name="Misztal P."/>
            <person name="Wu S."/>
            <person name="Desiro A."/>
            <person name="Vande Pol N."/>
            <person name="Du Z.-Y."/>
            <person name="Zienkiewicz A."/>
            <person name="Zienkiewicz K."/>
            <person name="Morin E."/>
            <person name="Tisserant E."/>
            <person name="Splivallo R."/>
            <person name="Hainaut M."/>
            <person name="Henrissat B."/>
            <person name="Ohm R."/>
            <person name="Kuo A."/>
            <person name="Yan J."/>
            <person name="Lipzen A."/>
            <person name="Nolan M."/>
            <person name="Labutti K."/>
            <person name="Barry K."/>
            <person name="Goldstein A."/>
            <person name="Labbe J."/>
            <person name="Schadt C."/>
            <person name="Tuskan G."/>
            <person name="Grigoriev I."/>
            <person name="Martin F."/>
            <person name="Vilgalys R."/>
            <person name="Bonito G."/>
        </authorList>
    </citation>
    <scope>NUCLEOTIDE SEQUENCE [LARGE SCALE GENOMIC DNA]</scope>
    <source>
        <strain evidence="2 3">AG-77</strain>
    </source>
</reference>
<evidence type="ECO:0000256" key="1">
    <source>
        <dbReference type="SAM" id="SignalP"/>
    </source>
</evidence>
<protein>
    <submittedName>
        <fullName evidence="2">Uncharacterized protein</fullName>
    </submittedName>
</protein>
<dbReference type="Proteomes" id="UP000078512">
    <property type="component" value="Unassembled WGS sequence"/>
</dbReference>
<sequence length="172" mass="18240">MLLLMMVVLLLPHHQLLLLLRVARLVRIVISLLREGWDVYSCWVQGLPKAHSAGPSRVPRRPKDSGIVASAAAAADVVDVVVIAAAVVASVALLPVGTDGIDNVGGWDKVAVEIISSSGGQGGEEVLDDIGDGNVRLADAATVTSILRLFDGREDIMCFVFDRPLWLPSVGE</sequence>
<accession>A0A197JDP9</accession>
<feature type="signal peptide" evidence="1">
    <location>
        <begin position="1"/>
        <end position="31"/>
    </location>
</feature>
<name>A0A197JDP9_9FUNG</name>
<keyword evidence="3" id="KW-1185">Reference proteome</keyword>
<keyword evidence="1" id="KW-0732">Signal</keyword>
<organism evidence="2 3">
    <name type="scientific">Linnemannia elongata AG-77</name>
    <dbReference type="NCBI Taxonomy" id="1314771"/>
    <lineage>
        <taxon>Eukaryota</taxon>
        <taxon>Fungi</taxon>
        <taxon>Fungi incertae sedis</taxon>
        <taxon>Mucoromycota</taxon>
        <taxon>Mortierellomycotina</taxon>
        <taxon>Mortierellomycetes</taxon>
        <taxon>Mortierellales</taxon>
        <taxon>Mortierellaceae</taxon>
        <taxon>Linnemannia</taxon>
    </lineage>
</organism>
<feature type="chain" id="PRO_5008275820" evidence="1">
    <location>
        <begin position="32"/>
        <end position="172"/>
    </location>
</feature>
<dbReference type="EMBL" id="KV442124">
    <property type="protein sequence ID" value="OAQ23262.1"/>
    <property type="molecule type" value="Genomic_DNA"/>
</dbReference>